<feature type="compositionally biased region" description="Polar residues" evidence="5">
    <location>
        <begin position="398"/>
        <end position="412"/>
    </location>
</feature>
<evidence type="ECO:0000256" key="3">
    <source>
        <dbReference type="ARBA" id="ARBA00022989"/>
    </source>
</evidence>
<keyword evidence="3" id="KW-1133">Transmembrane helix</keyword>
<keyword evidence="8" id="KW-1185">Reference proteome</keyword>
<feature type="region of interest" description="Disordered" evidence="5">
    <location>
        <begin position="429"/>
        <end position="466"/>
    </location>
</feature>
<feature type="domain" description="SLC12A transporter C-terminal" evidence="6">
    <location>
        <begin position="469"/>
        <end position="544"/>
    </location>
</feature>
<evidence type="ECO:0000313" key="7">
    <source>
        <dbReference type="EMBL" id="KAK3285069.1"/>
    </source>
</evidence>
<evidence type="ECO:0000256" key="1">
    <source>
        <dbReference type="ARBA" id="ARBA00004141"/>
    </source>
</evidence>
<evidence type="ECO:0000313" key="8">
    <source>
        <dbReference type="Proteomes" id="UP001190700"/>
    </source>
</evidence>
<keyword evidence="2" id="KW-0812">Transmembrane</keyword>
<proteinExistence type="predicted"/>
<feature type="compositionally biased region" description="Polar residues" evidence="5">
    <location>
        <begin position="456"/>
        <end position="466"/>
    </location>
</feature>
<organism evidence="7 8">
    <name type="scientific">Cymbomonas tetramitiformis</name>
    <dbReference type="NCBI Taxonomy" id="36881"/>
    <lineage>
        <taxon>Eukaryota</taxon>
        <taxon>Viridiplantae</taxon>
        <taxon>Chlorophyta</taxon>
        <taxon>Pyramimonadophyceae</taxon>
        <taxon>Pyramimonadales</taxon>
        <taxon>Pyramimonadaceae</taxon>
        <taxon>Cymbomonas</taxon>
    </lineage>
</organism>
<dbReference type="GO" id="GO:0016020">
    <property type="term" value="C:membrane"/>
    <property type="evidence" value="ECO:0007669"/>
    <property type="project" value="UniProtKB-SubCell"/>
</dbReference>
<dbReference type="AlphaFoldDB" id="A0AAE0GV83"/>
<sequence>YPIPLVLCKPWGILPEDVPCHPKLLSFCKDLYQVGSTGTAFVVSIMTGDYGARAEDAYTATKRLRIHIEELQGSGFISALSDVVVAPTVAQGFRTIVQTIGMGQLRPNLVIMRFPDRWKRVPTAERIPEQFIRIVQDTYTSGKGLIMIKGLDEFPVEQMGPVVTSAMPVNGISEVSGHNPLYTEGGIAELTEEKWASRIPECLKPLLAYVASLAPTTFSKRNGANNALPTGTLDLYWITRDGGLMLLLSQLLTSKKSIWRKCQVRVFAVAESEQDQDTLRQDIEQFLYELRMDAQVVVLTAESSDMCCECGQQRADMLEHFQRVRTRILTKNKLPLDPVLDMHPPHRAPSSTVKGNPHAPHTHSRTASNPSEIHRTVSDSGSVQSEWDGAEEPHKGPLNSSASGHGVTPTASGTSLISQLSLEALHHLGSGMPVNAGDSVVSHPPQTPHHKRQGSRGMSFSESSLTPEQAQVMKTEKFIFTSLKLNSTIRLHSKNAALVLVSFPPPPEEHPAYNYMEYLDLLLKHVPQALFVRGYRRNVVTLFS</sequence>
<protein>
    <submittedName>
        <fullName evidence="7">Protein ccc1</fullName>
    </submittedName>
</protein>
<dbReference type="GO" id="GO:0015377">
    <property type="term" value="F:chloride:monoatomic cation symporter activity"/>
    <property type="evidence" value="ECO:0007669"/>
    <property type="project" value="InterPro"/>
</dbReference>
<dbReference type="Pfam" id="PF03522">
    <property type="entry name" value="SLC12"/>
    <property type="match status" value="2"/>
</dbReference>
<comment type="subcellular location">
    <subcellularLocation>
        <location evidence="1">Membrane</location>
        <topology evidence="1">Multi-pass membrane protein</topology>
    </subcellularLocation>
</comment>
<evidence type="ECO:0000259" key="6">
    <source>
        <dbReference type="Pfam" id="PF03522"/>
    </source>
</evidence>
<reference evidence="7 8" key="1">
    <citation type="journal article" date="2015" name="Genome Biol. Evol.">
        <title>Comparative Genomics of a Bacterivorous Green Alga Reveals Evolutionary Causalities and Consequences of Phago-Mixotrophic Mode of Nutrition.</title>
        <authorList>
            <person name="Burns J.A."/>
            <person name="Paasch A."/>
            <person name="Narechania A."/>
            <person name="Kim E."/>
        </authorList>
    </citation>
    <scope>NUCLEOTIDE SEQUENCE [LARGE SCALE GENOMIC DNA]</scope>
    <source>
        <strain evidence="7 8">PLY_AMNH</strain>
    </source>
</reference>
<dbReference type="EMBL" id="LGRX02001979">
    <property type="protein sequence ID" value="KAK3285069.1"/>
    <property type="molecule type" value="Genomic_DNA"/>
</dbReference>
<comment type="caution">
    <text evidence="7">The sequence shown here is derived from an EMBL/GenBank/DDBJ whole genome shotgun (WGS) entry which is preliminary data.</text>
</comment>
<feature type="domain" description="SLC12A transporter C-terminal" evidence="6">
    <location>
        <begin position="229"/>
        <end position="322"/>
    </location>
</feature>
<dbReference type="InterPro" id="IPR018491">
    <property type="entry name" value="SLC12_C"/>
</dbReference>
<evidence type="ECO:0000256" key="4">
    <source>
        <dbReference type="ARBA" id="ARBA00023136"/>
    </source>
</evidence>
<dbReference type="Proteomes" id="UP001190700">
    <property type="component" value="Unassembled WGS sequence"/>
</dbReference>
<evidence type="ECO:0000256" key="2">
    <source>
        <dbReference type="ARBA" id="ARBA00022692"/>
    </source>
</evidence>
<evidence type="ECO:0000256" key="5">
    <source>
        <dbReference type="SAM" id="MobiDB-lite"/>
    </source>
</evidence>
<feature type="region of interest" description="Disordered" evidence="5">
    <location>
        <begin position="336"/>
        <end position="412"/>
    </location>
</feature>
<gene>
    <name evidence="7" type="ORF">CYMTET_7307</name>
</gene>
<accession>A0AAE0GV83</accession>
<keyword evidence="4" id="KW-0472">Membrane</keyword>
<feature type="non-terminal residue" evidence="7">
    <location>
        <position position="1"/>
    </location>
</feature>
<dbReference type="InterPro" id="IPR004842">
    <property type="entry name" value="SLC12A_fam"/>
</dbReference>
<dbReference type="PANTHER" id="PTHR11827:SF100">
    <property type="entry name" value="CATION-CHLORIDE COTRANSPORTER 1"/>
    <property type="match status" value="1"/>
</dbReference>
<name>A0AAE0GV83_9CHLO</name>
<dbReference type="PANTHER" id="PTHR11827">
    <property type="entry name" value="SOLUTE CARRIER FAMILY 12, CATION COTRANSPORTERS"/>
    <property type="match status" value="1"/>
</dbReference>